<dbReference type="GO" id="GO:0016020">
    <property type="term" value="C:membrane"/>
    <property type="evidence" value="ECO:0007669"/>
    <property type="project" value="InterPro"/>
</dbReference>
<keyword evidence="1" id="KW-0812">Transmembrane</keyword>
<dbReference type="OrthoDB" id="9814445at2"/>
<keyword evidence="1" id="KW-1133">Transmembrane helix</keyword>
<comment type="caution">
    <text evidence="2">The sequence shown here is derived from an EMBL/GenBank/DDBJ whole genome shotgun (WGS) entry which is preliminary data.</text>
</comment>
<dbReference type="AlphaFoldDB" id="A0A506U921"/>
<keyword evidence="3" id="KW-1185">Reference proteome</keyword>
<organism evidence="2 3">
    <name type="scientific">Martelella alba</name>
    <dbReference type="NCBI Taxonomy" id="2590451"/>
    <lineage>
        <taxon>Bacteria</taxon>
        <taxon>Pseudomonadati</taxon>
        <taxon>Pseudomonadota</taxon>
        <taxon>Alphaproteobacteria</taxon>
        <taxon>Hyphomicrobiales</taxon>
        <taxon>Aurantimonadaceae</taxon>
        <taxon>Martelella</taxon>
    </lineage>
</organism>
<keyword evidence="1" id="KW-0472">Membrane</keyword>
<evidence type="ECO:0000256" key="1">
    <source>
        <dbReference type="SAM" id="Phobius"/>
    </source>
</evidence>
<accession>A0A506U921</accession>
<evidence type="ECO:0000313" key="3">
    <source>
        <dbReference type="Proteomes" id="UP000318801"/>
    </source>
</evidence>
<feature type="transmembrane region" description="Helical" evidence="1">
    <location>
        <begin position="12"/>
        <end position="30"/>
    </location>
</feature>
<evidence type="ECO:0000313" key="2">
    <source>
        <dbReference type="EMBL" id="TPW30863.1"/>
    </source>
</evidence>
<gene>
    <name evidence="2" type="ORF">FJU08_09315</name>
</gene>
<dbReference type="Pfam" id="PF02325">
    <property type="entry name" value="CCB3_YggT"/>
    <property type="match status" value="1"/>
</dbReference>
<name>A0A506U921_9HYPH</name>
<dbReference type="RefSeq" id="WP_141148734.1">
    <property type="nucleotide sequence ID" value="NZ_VHLG01000004.1"/>
</dbReference>
<reference evidence="2 3" key="1">
    <citation type="submission" date="2019-06" db="EMBL/GenBank/DDBJ databases">
        <authorList>
            <person name="Li M."/>
        </authorList>
    </citation>
    <scope>NUCLEOTIDE SEQUENCE [LARGE SCALE GENOMIC DNA]</scope>
    <source>
        <strain evidence="2 3">BGMRC2036</strain>
    </source>
</reference>
<sequence>MFALFKTIDLVLNLYTWIIIASAILSWLYAFNIVNASNGFINTVGRMLYNLTEPVYRPIRNILPNLGGIDISPVIVLIAIYFIRVLMWSSIWPIFARMG</sequence>
<dbReference type="InterPro" id="IPR003425">
    <property type="entry name" value="CCB3/YggT"/>
</dbReference>
<dbReference type="EMBL" id="VHLG01000004">
    <property type="protein sequence ID" value="TPW30863.1"/>
    <property type="molecule type" value="Genomic_DNA"/>
</dbReference>
<feature type="transmembrane region" description="Helical" evidence="1">
    <location>
        <begin position="74"/>
        <end position="95"/>
    </location>
</feature>
<protein>
    <submittedName>
        <fullName evidence="2">YggT family protein</fullName>
    </submittedName>
</protein>
<proteinExistence type="predicted"/>
<dbReference type="Proteomes" id="UP000318801">
    <property type="component" value="Unassembled WGS sequence"/>
</dbReference>